<name>A0A6J0JKF7_RAPSA</name>
<dbReference type="CDD" id="cd22157">
    <property type="entry name" value="F-box_AtFBW1-like"/>
    <property type="match status" value="1"/>
</dbReference>
<organism evidence="2 3">
    <name type="scientific">Raphanus sativus</name>
    <name type="common">Radish</name>
    <name type="synonym">Raphanus raphanistrum var. sativus</name>
    <dbReference type="NCBI Taxonomy" id="3726"/>
    <lineage>
        <taxon>Eukaryota</taxon>
        <taxon>Viridiplantae</taxon>
        <taxon>Streptophyta</taxon>
        <taxon>Embryophyta</taxon>
        <taxon>Tracheophyta</taxon>
        <taxon>Spermatophyta</taxon>
        <taxon>Magnoliopsida</taxon>
        <taxon>eudicotyledons</taxon>
        <taxon>Gunneridae</taxon>
        <taxon>Pentapetalae</taxon>
        <taxon>rosids</taxon>
        <taxon>malvids</taxon>
        <taxon>Brassicales</taxon>
        <taxon>Brassicaceae</taxon>
        <taxon>Brassiceae</taxon>
        <taxon>Raphanus</taxon>
    </lineage>
</organism>
<dbReference type="OrthoDB" id="1113282at2759"/>
<dbReference type="RefSeq" id="XP_018435476.2">
    <property type="nucleotide sequence ID" value="XM_018579974.2"/>
</dbReference>
<accession>A0A6J0JKF7</accession>
<dbReference type="InterPro" id="IPR006527">
    <property type="entry name" value="F-box-assoc_dom_typ1"/>
</dbReference>
<protein>
    <submittedName>
        <fullName evidence="3">F-box protein At3g20705</fullName>
    </submittedName>
</protein>
<sequence>MTMTITNLPRDLVEEILSRVPVKSIGAVRSTCKNWNVLSKDERFANKHIDKAAAAARETVYIMITGASRDYLSNVNLCETHNKNFGLSINGKAISIAREHSDQTLYLSRVFVSSGLLLCVWRTTINNRSRLFVWNPYWGKRSWIERPPYCWYERFAFGYDKACGSHKILRLRTNNSNKHMDIYDVSSYSWRTLDATFDRHLIKYIEIGLSLKGNTYFESEGRFLHCFDFTRERFGPSLPLPLPPSYPSRDSVFLSSVKEEKLALLFSPRSTFRVDIWVTNKIEDPYVVSWSKFFKVGTETMQRIDHRFRSGHFFIDEEKKLTVVFDMYGQINKSYIIFAESGHVRKVDLGQYSGASVLVGCYIPTSVQI</sequence>
<feature type="domain" description="F-box" evidence="1">
    <location>
        <begin position="2"/>
        <end position="47"/>
    </location>
</feature>
<dbReference type="SMART" id="SM00256">
    <property type="entry name" value="FBOX"/>
    <property type="match status" value="1"/>
</dbReference>
<reference evidence="2" key="1">
    <citation type="journal article" date="2019" name="Database">
        <title>The radish genome database (RadishGD): an integrated information resource for radish genomics.</title>
        <authorList>
            <person name="Yu H.J."/>
            <person name="Baek S."/>
            <person name="Lee Y.J."/>
            <person name="Cho A."/>
            <person name="Mun J.H."/>
        </authorList>
    </citation>
    <scope>NUCLEOTIDE SEQUENCE [LARGE SCALE GENOMIC DNA]</scope>
    <source>
        <strain evidence="2">cv. WK10039</strain>
    </source>
</reference>
<dbReference type="AlphaFoldDB" id="A0A6J0JKF7"/>
<dbReference type="GeneID" id="108807727"/>
<dbReference type="InterPro" id="IPR001810">
    <property type="entry name" value="F-box_dom"/>
</dbReference>
<dbReference type="Pfam" id="PF00646">
    <property type="entry name" value="F-box"/>
    <property type="match status" value="1"/>
</dbReference>
<gene>
    <name evidence="3" type="primary">LOC108807727</name>
</gene>
<proteinExistence type="predicted"/>
<dbReference type="Proteomes" id="UP000504610">
    <property type="component" value="Chromosome 6"/>
</dbReference>
<dbReference type="PROSITE" id="PS50181">
    <property type="entry name" value="FBOX"/>
    <property type="match status" value="1"/>
</dbReference>
<evidence type="ECO:0000313" key="3">
    <source>
        <dbReference type="RefSeq" id="XP_018435476.2"/>
    </source>
</evidence>
<dbReference type="Pfam" id="PF07734">
    <property type="entry name" value="FBA_1"/>
    <property type="match status" value="1"/>
</dbReference>
<evidence type="ECO:0000313" key="2">
    <source>
        <dbReference type="Proteomes" id="UP000504610"/>
    </source>
</evidence>
<reference evidence="3" key="2">
    <citation type="submission" date="2025-08" db="UniProtKB">
        <authorList>
            <consortium name="RefSeq"/>
        </authorList>
    </citation>
    <scope>IDENTIFICATION</scope>
    <source>
        <tissue evidence="3">Leaf</tissue>
    </source>
</reference>
<dbReference type="InterPro" id="IPR050796">
    <property type="entry name" value="SCF_F-box_component"/>
</dbReference>
<keyword evidence="2" id="KW-1185">Reference proteome</keyword>
<dbReference type="InterPro" id="IPR017451">
    <property type="entry name" value="F-box-assoc_interact_dom"/>
</dbReference>
<dbReference type="PANTHER" id="PTHR31672:SF13">
    <property type="entry name" value="F-BOX PROTEIN CPR30-LIKE"/>
    <property type="match status" value="1"/>
</dbReference>
<dbReference type="InterPro" id="IPR036047">
    <property type="entry name" value="F-box-like_dom_sf"/>
</dbReference>
<dbReference type="SUPFAM" id="SSF81383">
    <property type="entry name" value="F-box domain"/>
    <property type="match status" value="1"/>
</dbReference>
<dbReference type="KEGG" id="rsz:108807727"/>
<dbReference type="PANTHER" id="PTHR31672">
    <property type="entry name" value="BNACNNG10540D PROTEIN"/>
    <property type="match status" value="1"/>
</dbReference>
<dbReference type="NCBIfam" id="TIGR01640">
    <property type="entry name" value="F_box_assoc_1"/>
    <property type="match status" value="1"/>
</dbReference>
<evidence type="ECO:0000259" key="1">
    <source>
        <dbReference type="PROSITE" id="PS50181"/>
    </source>
</evidence>
<dbReference type="Gene3D" id="1.20.1280.50">
    <property type="match status" value="1"/>
</dbReference>